<accession>A0A420BHB6</accession>
<evidence type="ECO:0000313" key="3">
    <source>
        <dbReference type="Proteomes" id="UP000286246"/>
    </source>
</evidence>
<dbReference type="EMBL" id="RAPY01000001">
    <property type="protein sequence ID" value="RKE56055.1"/>
    <property type="molecule type" value="Genomic_DNA"/>
</dbReference>
<dbReference type="Proteomes" id="UP000286246">
    <property type="component" value="Unassembled WGS sequence"/>
</dbReference>
<comment type="caution">
    <text evidence="2">The sequence shown here is derived from an EMBL/GenBank/DDBJ whole genome shotgun (WGS) entry which is preliminary data.</text>
</comment>
<proteinExistence type="predicted"/>
<protein>
    <submittedName>
        <fullName evidence="2">Uncharacterized protein</fullName>
    </submittedName>
</protein>
<dbReference type="RefSeq" id="WP_120257772.1">
    <property type="nucleotide sequence ID" value="NZ_RAPY01000001.1"/>
</dbReference>
<evidence type="ECO:0000313" key="2">
    <source>
        <dbReference type="EMBL" id="RKE56055.1"/>
    </source>
</evidence>
<keyword evidence="3" id="KW-1185">Reference proteome</keyword>
<organism evidence="2 3">
    <name type="scientific">Sphingobacterium detergens</name>
    <dbReference type="NCBI Taxonomy" id="1145106"/>
    <lineage>
        <taxon>Bacteria</taxon>
        <taxon>Pseudomonadati</taxon>
        <taxon>Bacteroidota</taxon>
        <taxon>Sphingobacteriia</taxon>
        <taxon>Sphingobacteriales</taxon>
        <taxon>Sphingobacteriaceae</taxon>
        <taxon>Sphingobacterium</taxon>
    </lineage>
</organism>
<dbReference type="OrthoDB" id="762228at2"/>
<sequence length="207" mass="24071">MKTYQFRFNNSSKTSAILIWFFSTLLMITLTFSTLLIPSEPYFPTWLLLIFLPLMLIVIYKLFRTASERQSTDSVTLNKEGFTSACFGSVLFSNISAINIPVRSISLLGGKKYDYYKQTEVDTPNLVISITTDDSKIFHWVLGEWGSFYNSKEDFLVFFDFLTALTDQLYQYYHANEPTNSYLKILDENGVWERSRKLELIKKTQIS</sequence>
<keyword evidence="1" id="KW-1133">Transmembrane helix</keyword>
<name>A0A420BHB6_SPHD1</name>
<feature type="transmembrane region" description="Helical" evidence="1">
    <location>
        <begin position="43"/>
        <end position="63"/>
    </location>
</feature>
<dbReference type="AlphaFoldDB" id="A0A420BHB6"/>
<feature type="transmembrane region" description="Helical" evidence="1">
    <location>
        <begin position="16"/>
        <end position="37"/>
    </location>
</feature>
<evidence type="ECO:0000256" key="1">
    <source>
        <dbReference type="SAM" id="Phobius"/>
    </source>
</evidence>
<keyword evidence="1" id="KW-0812">Transmembrane</keyword>
<reference evidence="2 3" key="1">
    <citation type="submission" date="2018-09" db="EMBL/GenBank/DDBJ databases">
        <title>Genomic Encyclopedia of Type Strains, Phase III (KMG-III): the genomes of soil and plant-associated and newly described type strains.</title>
        <authorList>
            <person name="Whitman W."/>
        </authorList>
    </citation>
    <scope>NUCLEOTIDE SEQUENCE [LARGE SCALE GENOMIC DNA]</scope>
    <source>
        <strain evidence="2 3">CECT 7938</strain>
    </source>
</reference>
<gene>
    <name evidence="2" type="ORF">DFQ12_0907</name>
</gene>
<keyword evidence="1" id="KW-0472">Membrane</keyword>